<organism evidence="1 2">
    <name type="scientific">Amycolatopsis deserti</name>
    <dbReference type="NCBI Taxonomy" id="185696"/>
    <lineage>
        <taxon>Bacteria</taxon>
        <taxon>Bacillati</taxon>
        <taxon>Actinomycetota</taxon>
        <taxon>Actinomycetes</taxon>
        <taxon>Pseudonocardiales</taxon>
        <taxon>Pseudonocardiaceae</taxon>
        <taxon>Amycolatopsis</taxon>
    </lineage>
</organism>
<comment type="caution">
    <text evidence="1">The sequence shown here is derived from an EMBL/GenBank/DDBJ whole genome shotgun (WGS) entry which is preliminary data.</text>
</comment>
<dbReference type="Proteomes" id="UP000605897">
    <property type="component" value="Unassembled WGS sequence"/>
</dbReference>
<accession>A0ABQ3II81</accession>
<dbReference type="EMBL" id="BNAU01000001">
    <property type="protein sequence ID" value="GHE80990.1"/>
    <property type="molecule type" value="Genomic_DNA"/>
</dbReference>
<name>A0ABQ3II81_9PSEU</name>
<gene>
    <name evidence="1" type="ORF">GCM10017786_09090</name>
</gene>
<keyword evidence="2" id="KW-1185">Reference proteome</keyword>
<evidence type="ECO:0000313" key="1">
    <source>
        <dbReference type="EMBL" id="GHE80990.1"/>
    </source>
</evidence>
<protein>
    <submittedName>
        <fullName evidence="1">Uncharacterized protein</fullName>
    </submittedName>
</protein>
<evidence type="ECO:0000313" key="2">
    <source>
        <dbReference type="Proteomes" id="UP000605897"/>
    </source>
</evidence>
<proteinExistence type="predicted"/>
<reference evidence="2" key="1">
    <citation type="journal article" date="2019" name="Int. J. Syst. Evol. Microbiol.">
        <title>The Global Catalogue of Microorganisms (GCM) 10K type strain sequencing project: providing services to taxonomists for standard genome sequencing and annotation.</title>
        <authorList>
            <consortium name="The Broad Institute Genomics Platform"/>
            <consortium name="The Broad Institute Genome Sequencing Center for Infectious Disease"/>
            <person name="Wu L."/>
            <person name="Ma J."/>
        </authorList>
    </citation>
    <scope>NUCLEOTIDE SEQUENCE [LARGE SCALE GENOMIC DNA]</scope>
    <source>
        <strain evidence="2">CGMCC 4.7677</strain>
    </source>
</reference>
<sequence length="105" mass="11054">MSVEGPGGDQYDGLAYYRVDANGERLIVLPATCRAGRHSLAASGYRAVVGSAEIAVECQACRAEGASPAAWRLGTSGSVAARAELDDQPYLGRRRWSEAAPTGRK</sequence>